<comment type="caution">
    <text evidence="8">The sequence shown here is derived from an EMBL/GenBank/DDBJ whole genome shotgun (WGS) entry which is preliminary data.</text>
</comment>
<comment type="similarity">
    <text evidence="7">Belongs to the archaeal Rpo10/eukaryotic RPB10 RNA polymerase subunit family.</text>
</comment>
<dbReference type="GO" id="GO:0005665">
    <property type="term" value="C:RNA polymerase II, core complex"/>
    <property type="evidence" value="ECO:0007669"/>
    <property type="project" value="TreeGrafter"/>
</dbReference>
<proteinExistence type="inferred from homology"/>
<dbReference type="InterPro" id="IPR020789">
    <property type="entry name" value="RNA_pol_suN_Zn-BS"/>
</dbReference>
<dbReference type="Pfam" id="PF01194">
    <property type="entry name" value="RNA_pol_N"/>
    <property type="match status" value="1"/>
</dbReference>
<sequence>MIIPVRCFSCGKVVGDLWERYLQLLDEGVPDGDAMDTLGCRRYCCRRMIMTHVDLIEKLLRYNSAEKDRSKAQV</sequence>
<dbReference type="GO" id="GO:0003899">
    <property type="term" value="F:DNA-directed RNA polymerase activity"/>
    <property type="evidence" value="ECO:0007669"/>
    <property type="project" value="InterPro"/>
</dbReference>
<keyword evidence="6" id="KW-0804">Transcription</keyword>
<protein>
    <recommendedName>
        <fullName evidence="2">DNA-directed RNA polymerases I, II, and III subunit RPABC5</fullName>
    </recommendedName>
</protein>
<evidence type="ECO:0000313" key="9">
    <source>
        <dbReference type="Proteomes" id="UP001150904"/>
    </source>
</evidence>
<dbReference type="PANTHER" id="PTHR23431:SF3">
    <property type="entry name" value="DNA-DIRECTED RNA POLYMERASES I, II, AND III SUBUNIT RPABC5"/>
    <property type="match status" value="1"/>
</dbReference>
<evidence type="ECO:0000256" key="5">
    <source>
        <dbReference type="ARBA" id="ARBA00022833"/>
    </source>
</evidence>
<accession>A0A9W9SX35</accession>
<evidence type="ECO:0000256" key="3">
    <source>
        <dbReference type="ARBA" id="ARBA00022478"/>
    </source>
</evidence>
<dbReference type="GO" id="GO:0005666">
    <property type="term" value="C:RNA polymerase III complex"/>
    <property type="evidence" value="ECO:0007669"/>
    <property type="project" value="UniProtKB-ARBA"/>
</dbReference>
<comment type="subcellular location">
    <subcellularLocation>
        <location evidence="1">Nucleus</location>
    </subcellularLocation>
</comment>
<dbReference type="GO" id="GO:0006360">
    <property type="term" value="P:transcription by RNA polymerase I"/>
    <property type="evidence" value="ECO:0007669"/>
    <property type="project" value="TreeGrafter"/>
</dbReference>
<dbReference type="PIRSF" id="PIRSF005653">
    <property type="entry name" value="RNA_pol_N/8_sub"/>
    <property type="match status" value="1"/>
</dbReference>
<dbReference type="FunFam" id="1.10.10.60:FF:000024">
    <property type="entry name" value="DNA-directed RNA polymerases I, II, and III subunit"/>
    <property type="match status" value="1"/>
</dbReference>
<dbReference type="SUPFAM" id="SSF46924">
    <property type="entry name" value="RNA polymerase subunit RPB10"/>
    <property type="match status" value="1"/>
</dbReference>
<reference evidence="8" key="2">
    <citation type="journal article" date="2023" name="IMA Fungus">
        <title>Comparative genomic study of the Penicillium genus elucidates a diverse pangenome and 15 lateral gene transfer events.</title>
        <authorList>
            <person name="Petersen C."/>
            <person name="Sorensen T."/>
            <person name="Nielsen M.R."/>
            <person name="Sondergaard T.E."/>
            <person name="Sorensen J.L."/>
            <person name="Fitzpatrick D.A."/>
            <person name="Frisvad J.C."/>
            <person name="Nielsen K.L."/>
        </authorList>
    </citation>
    <scope>NUCLEOTIDE SEQUENCE</scope>
    <source>
        <strain evidence="8">IBT 15544</strain>
    </source>
</reference>
<keyword evidence="4" id="KW-0479">Metal-binding</keyword>
<dbReference type="Gene3D" id="1.10.10.60">
    <property type="entry name" value="Homeodomain-like"/>
    <property type="match status" value="1"/>
</dbReference>
<gene>
    <name evidence="8" type="ORF">N7498_006250</name>
</gene>
<dbReference type="AlphaFoldDB" id="A0A9W9SX35"/>
<dbReference type="OrthoDB" id="10258858at2759"/>
<name>A0A9W9SX35_9EURO</name>
<dbReference type="PROSITE" id="PS01112">
    <property type="entry name" value="RNA_POL_N_8KD"/>
    <property type="match status" value="1"/>
</dbReference>
<evidence type="ECO:0000256" key="6">
    <source>
        <dbReference type="ARBA" id="ARBA00023163"/>
    </source>
</evidence>
<organism evidence="8 9">
    <name type="scientific">Penicillium cinerascens</name>
    <dbReference type="NCBI Taxonomy" id="70096"/>
    <lineage>
        <taxon>Eukaryota</taxon>
        <taxon>Fungi</taxon>
        <taxon>Dikarya</taxon>
        <taxon>Ascomycota</taxon>
        <taxon>Pezizomycotina</taxon>
        <taxon>Eurotiomycetes</taxon>
        <taxon>Eurotiomycetidae</taxon>
        <taxon>Eurotiales</taxon>
        <taxon>Aspergillaceae</taxon>
        <taxon>Penicillium</taxon>
    </lineage>
</organism>
<dbReference type="GO" id="GO:0008270">
    <property type="term" value="F:zinc ion binding"/>
    <property type="evidence" value="ECO:0007669"/>
    <property type="project" value="InterPro"/>
</dbReference>
<evidence type="ECO:0000256" key="4">
    <source>
        <dbReference type="ARBA" id="ARBA00022723"/>
    </source>
</evidence>
<dbReference type="GO" id="GO:0006366">
    <property type="term" value="P:transcription by RNA polymerase II"/>
    <property type="evidence" value="ECO:0007669"/>
    <property type="project" value="TreeGrafter"/>
</dbReference>
<evidence type="ECO:0000313" key="8">
    <source>
        <dbReference type="EMBL" id="KAJ5201587.1"/>
    </source>
</evidence>
<dbReference type="EMBL" id="JAPQKR010000013">
    <property type="protein sequence ID" value="KAJ5201587.1"/>
    <property type="molecule type" value="Genomic_DNA"/>
</dbReference>
<dbReference type="HAMAP" id="MF_00250">
    <property type="entry name" value="RNApol_arch_Rpo10"/>
    <property type="match status" value="1"/>
</dbReference>
<evidence type="ECO:0000256" key="2">
    <source>
        <dbReference type="ARBA" id="ARBA00020813"/>
    </source>
</evidence>
<dbReference type="GO" id="GO:0003677">
    <property type="term" value="F:DNA binding"/>
    <property type="evidence" value="ECO:0007669"/>
    <property type="project" value="InterPro"/>
</dbReference>
<reference evidence="8" key="1">
    <citation type="submission" date="2022-12" db="EMBL/GenBank/DDBJ databases">
        <authorList>
            <person name="Petersen C."/>
        </authorList>
    </citation>
    <scope>NUCLEOTIDE SEQUENCE</scope>
    <source>
        <strain evidence="8">IBT 15544</strain>
    </source>
</reference>
<dbReference type="InterPro" id="IPR000268">
    <property type="entry name" value="RPABC5/Rpb10"/>
</dbReference>
<dbReference type="GO" id="GO:0042797">
    <property type="term" value="P:tRNA transcription by RNA polymerase III"/>
    <property type="evidence" value="ECO:0007669"/>
    <property type="project" value="TreeGrafter"/>
</dbReference>
<keyword evidence="5" id="KW-0862">Zinc</keyword>
<keyword evidence="9" id="KW-1185">Reference proteome</keyword>
<dbReference type="PANTHER" id="PTHR23431">
    <property type="entry name" value="DNA-DIRECTED RNA POLYMERASES I, II, AND III SUBUNIT RPABC5 FAMILY MEMBER"/>
    <property type="match status" value="1"/>
</dbReference>
<dbReference type="RefSeq" id="XP_058307503.1">
    <property type="nucleotide sequence ID" value="XM_058453312.1"/>
</dbReference>
<dbReference type="GeneID" id="83180613"/>
<dbReference type="Proteomes" id="UP001150904">
    <property type="component" value="Unassembled WGS sequence"/>
</dbReference>
<dbReference type="GO" id="GO:0005736">
    <property type="term" value="C:RNA polymerase I complex"/>
    <property type="evidence" value="ECO:0007669"/>
    <property type="project" value="TreeGrafter"/>
</dbReference>
<dbReference type="NCBIfam" id="NF003089">
    <property type="entry name" value="PRK04016.1"/>
    <property type="match status" value="1"/>
</dbReference>
<evidence type="ECO:0000256" key="1">
    <source>
        <dbReference type="ARBA" id="ARBA00004123"/>
    </source>
</evidence>
<evidence type="ECO:0000256" key="7">
    <source>
        <dbReference type="ARBA" id="ARBA00025720"/>
    </source>
</evidence>
<keyword evidence="3 8" id="KW-0240">DNA-directed RNA polymerase</keyword>
<dbReference type="InterPro" id="IPR023580">
    <property type="entry name" value="RNA_pol_su_RPB10"/>
</dbReference>